<dbReference type="SUPFAM" id="SSF51126">
    <property type="entry name" value="Pectin lyase-like"/>
    <property type="match status" value="1"/>
</dbReference>
<dbReference type="EMBL" id="CP001792">
    <property type="protein sequence ID" value="ACX73645.1"/>
    <property type="molecule type" value="Genomic_DNA"/>
</dbReference>
<dbReference type="Proteomes" id="UP000000517">
    <property type="component" value="Chromosome"/>
</dbReference>
<reference evidence="2" key="3">
    <citation type="submission" date="2010-08" db="EMBL/GenBank/DDBJ databases">
        <authorList>
            <person name="Durkin A.S."/>
            <person name="Nelson K.E."/>
            <person name="Morrison M."/>
            <person name="Forsberg C.W."/>
            <person name="Wilson D.B."/>
            <person name="Russell J.B."/>
            <person name="Cann I.K.O."/>
            <person name="Mackie R.I."/>
            <person name="White B.A."/>
        </authorList>
    </citation>
    <scope>NUCLEOTIDE SEQUENCE</scope>
    <source>
        <strain evidence="2">S85</strain>
    </source>
</reference>
<dbReference type="InterPro" id="IPR011050">
    <property type="entry name" value="Pectin_lyase_fold/virulence"/>
</dbReference>
<sequence>MIERIQDLSEVIAGQGSYPRKPFLSCQNISYDELVAILDDAPESHSANFIFQPKNLTFAFPYNRGKQWLREIKDILLLNSAEVGQSLFPKLYRFVKGSEVKIRGKIFIKTKCANRFSLEELTEISRKILSNYIILPQKFCSLDISCKRNEDITVEIGRIQIPNYSGIGFYIHFSLSCQLHRVQTAKPLEYFSEMHEIRIGGFGHNTCGRNGIFFVLVQLFEYGNTLTEIPKDIENSLLGSENPCENYWSKFHKQYIATDFLPAFIKQKSKIFSARQSNETSTSGDFIYHDKFGYGQILKKYEEKGDKRIDVLFSDTITRTLILKYANEHLKFTTNQYHNQEFNEDVHISSENPIYVNCTFNNGVFIEGNVYPIFISCSFYGYDSAGVQLLNGSQGFFYNCRFNHTFPYISPNMKNCSFEPNATKDEFRIGGCNIDTNK</sequence>
<protein>
    <submittedName>
        <fullName evidence="2">Uncharacterized protein</fullName>
    </submittedName>
</protein>
<name>C9RJ01_FIBSS</name>
<organism evidence="2 3">
    <name type="scientific">Fibrobacter succinogenes (strain ATCC 19169 / S85)</name>
    <dbReference type="NCBI Taxonomy" id="59374"/>
    <lineage>
        <taxon>Bacteria</taxon>
        <taxon>Pseudomonadati</taxon>
        <taxon>Fibrobacterota</taxon>
        <taxon>Fibrobacteria</taxon>
        <taxon>Fibrobacterales</taxon>
        <taxon>Fibrobacteraceae</taxon>
        <taxon>Fibrobacter</taxon>
    </lineage>
</organism>
<dbReference type="EMBL" id="CP002158">
    <property type="protein sequence ID" value="ADL24867.1"/>
    <property type="molecule type" value="Genomic_DNA"/>
</dbReference>
<dbReference type="Proteomes" id="UP000001497">
    <property type="component" value="Chromosome"/>
</dbReference>
<keyword evidence="4" id="KW-1185">Reference proteome</keyword>
<dbReference type="RefSeq" id="WP_012819875.1">
    <property type="nucleotide sequence ID" value="NC_013410.1"/>
</dbReference>
<dbReference type="PATRIC" id="fig|59374.8.peg.414"/>
<dbReference type="KEGG" id="fsu:Fisuc_0030"/>
<reference evidence="1 4" key="1">
    <citation type="submission" date="2009-10" db="EMBL/GenBank/DDBJ databases">
        <title>Complete sequence of Fibrobacter succinogenes subsp. succinogenes S85.</title>
        <authorList>
            <consortium name="US DOE Joint Genome Institute"/>
            <person name="Lucas S."/>
            <person name="Copeland A."/>
            <person name="Lapidus A."/>
            <person name="Glavina del Rio T."/>
            <person name="Tice H."/>
            <person name="Bruce D."/>
            <person name="Goodwin L."/>
            <person name="Pitluck S."/>
            <person name="Chertkov O."/>
            <person name="Detter J.C."/>
            <person name="Han C."/>
            <person name="Tapia R."/>
            <person name="Larimer F."/>
            <person name="Land M."/>
            <person name="Hauser L."/>
            <person name="Kyrpides N."/>
            <person name="Mikhailova N."/>
            <person name="Weimer P.J."/>
            <person name="Stevenson D.M."/>
            <person name="Boyum J."/>
            <person name="Brumm P.I."/>
            <person name="Mead D."/>
        </authorList>
    </citation>
    <scope>NUCLEOTIDE SEQUENCE [LARGE SCALE GENOMIC DNA]</scope>
    <source>
        <strain evidence="4">ATCC 19169 / S85</strain>
        <strain evidence="1">S85</strain>
    </source>
</reference>
<dbReference type="KEGG" id="fsc:FSU_0423"/>
<evidence type="ECO:0000313" key="2">
    <source>
        <dbReference type="EMBL" id="ADL24867.1"/>
    </source>
</evidence>
<evidence type="ECO:0000313" key="1">
    <source>
        <dbReference type="EMBL" id="ACX73645.1"/>
    </source>
</evidence>
<evidence type="ECO:0000313" key="4">
    <source>
        <dbReference type="Proteomes" id="UP000001497"/>
    </source>
</evidence>
<reference evidence="3" key="2">
    <citation type="submission" date="2010-08" db="EMBL/GenBank/DDBJ databases">
        <title>Complete sequence of Fibrobacter succinogenes subsp. succinogenes S85.</title>
        <authorList>
            <person name="Durkin A.S."/>
            <person name="Nelson K.E."/>
            <person name="Morrison M."/>
            <person name="Forsberg C.W."/>
            <person name="Wilson D.B."/>
            <person name="Russell J.B."/>
            <person name="Cann I.K.O."/>
            <person name="Mackie R.I."/>
            <person name="White B.A."/>
        </authorList>
    </citation>
    <scope>NUCLEOTIDE SEQUENCE [LARGE SCALE GENOMIC DNA]</scope>
    <source>
        <strain evidence="3">ATCC 19169 / S85</strain>
    </source>
</reference>
<accession>C9RJ01</accession>
<dbReference type="HOGENOM" id="CLU_625212_0_0_0"/>
<gene>
    <name evidence="1" type="ordered locus">Fisuc_0030</name>
    <name evidence="2" type="ordered locus">FSU_0423</name>
</gene>
<evidence type="ECO:0000313" key="3">
    <source>
        <dbReference type="Proteomes" id="UP000000517"/>
    </source>
</evidence>
<dbReference type="STRING" id="59374.FSU_0423"/>
<dbReference type="AlphaFoldDB" id="C9RJ01"/>
<proteinExistence type="predicted"/>